<gene>
    <name evidence="3" type="ORF">BCR35DRAFT_355225</name>
</gene>
<proteinExistence type="predicted"/>
<keyword evidence="1 3" id="KW-0378">Hydrolase</keyword>
<dbReference type="InterPro" id="IPR050300">
    <property type="entry name" value="GDXG_lipolytic_enzyme"/>
</dbReference>
<evidence type="ECO:0000313" key="4">
    <source>
        <dbReference type="Proteomes" id="UP000193467"/>
    </source>
</evidence>
<comment type="caution">
    <text evidence="3">The sequence shown here is derived from an EMBL/GenBank/DDBJ whole genome shotgun (WGS) entry which is preliminary data.</text>
</comment>
<evidence type="ECO:0000313" key="3">
    <source>
        <dbReference type="EMBL" id="ORY61065.1"/>
    </source>
</evidence>
<evidence type="ECO:0000256" key="1">
    <source>
        <dbReference type="ARBA" id="ARBA00022801"/>
    </source>
</evidence>
<evidence type="ECO:0000259" key="2">
    <source>
        <dbReference type="Pfam" id="PF20434"/>
    </source>
</evidence>
<name>A0A1Y2DQZ0_9BASI</name>
<feature type="domain" description="BD-FAE-like" evidence="2">
    <location>
        <begin position="50"/>
        <end position="163"/>
    </location>
</feature>
<reference evidence="3 4" key="1">
    <citation type="submission" date="2016-07" db="EMBL/GenBank/DDBJ databases">
        <title>Pervasive Adenine N6-methylation of Active Genes in Fungi.</title>
        <authorList>
            <consortium name="DOE Joint Genome Institute"/>
            <person name="Mondo S.J."/>
            <person name="Dannebaum R.O."/>
            <person name="Kuo R.C."/>
            <person name="Labutti K."/>
            <person name="Haridas S."/>
            <person name="Kuo A."/>
            <person name="Salamov A."/>
            <person name="Ahrendt S.R."/>
            <person name="Lipzen A."/>
            <person name="Sullivan W."/>
            <person name="Andreopoulos W.B."/>
            <person name="Clum A."/>
            <person name="Lindquist E."/>
            <person name="Daum C."/>
            <person name="Ramamoorthy G.K."/>
            <person name="Gryganskyi A."/>
            <person name="Culley D."/>
            <person name="Magnuson J.K."/>
            <person name="James T.Y."/>
            <person name="O'Malley M.A."/>
            <person name="Stajich J.E."/>
            <person name="Spatafora J.W."/>
            <person name="Visel A."/>
            <person name="Grigoriev I.V."/>
        </authorList>
    </citation>
    <scope>NUCLEOTIDE SEQUENCE [LARGE SCALE GENOMIC DNA]</scope>
    <source>
        <strain evidence="3 4">62-1032</strain>
    </source>
</reference>
<sequence>MEQLPAFGTHVFQSVQPTFELYATLLRPQLPSLLEPVEHVYGEHPRHKVDVYRDGRDEEQLPVLIFVHGGGLNRGDKRMPNGLIQGAHQNVGSFFAKEGFLTLVPNYRLAGDHQGAATFPSGGEDVSLLLRWLSQQQTTLHFDPSRVFLLGNSAGAVHVATFLYADALSSLSPPLAADQARPLSAEEPAALKVRAAVFLSMPAEFSAAVGPRTPTLQGYFGGGPEVIADRCPVGLRKRSKDQTEILIALAELDPEDEILTPNQHLCDAMDSLPDPPKYDKLFIAGHNHISVPLGLSVSEKEEKWGKDVAAWLLARSSTGDKQEEVVKRRM</sequence>
<dbReference type="InterPro" id="IPR029058">
    <property type="entry name" value="AB_hydrolase_fold"/>
</dbReference>
<dbReference type="STRING" id="106004.A0A1Y2DQZ0"/>
<dbReference type="Pfam" id="PF20434">
    <property type="entry name" value="BD-FAE"/>
    <property type="match status" value="1"/>
</dbReference>
<keyword evidence="4" id="KW-1185">Reference proteome</keyword>
<dbReference type="PANTHER" id="PTHR48081">
    <property type="entry name" value="AB HYDROLASE SUPERFAMILY PROTEIN C4A8.06C"/>
    <property type="match status" value="1"/>
</dbReference>
<accession>A0A1Y2DQZ0</accession>
<dbReference type="Gene3D" id="3.40.50.1820">
    <property type="entry name" value="alpha/beta hydrolase"/>
    <property type="match status" value="1"/>
</dbReference>
<dbReference type="SUPFAM" id="SSF53474">
    <property type="entry name" value="alpha/beta-Hydrolases"/>
    <property type="match status" value="1"/>
</dbReference>
<dbReference type="EMBL" id="MCGR01000073">
    <property type="protein sequence ID" value="ORY61065.1"/>
    <property type="molecule type" value="Genomic_DNA"/>
</dbReference>
<organism evidence="3 4">
    <name type="scientific">Leucosporidium creatinivorum</name>
    <dbReference type="NCBI Taxonomy" id="106004"/>
    <lineage>
        <taxon>Eukaryota</taxon>
        <taxon>Fungi</taxon>
        <taxon>Dikarya</taxon>
        <taxon>Basidiomycota</taxon>
        <taxon>Pucciniomycotina</taxon>
        <taxon>Microbotryomycetes</taxon>
        <taxon>Leucosporidiales</taxon>
        <taxon>Leucosporidium</taxon>
    </lineage>
</organism>
<dbReference type="OrthoDB" id="433474at2759"/>
<dbReference type="InterPro" id="IPR049492">
    <property type="entry name" value="BD-FAE-like_dom"/>
</dbReference>
<dbReference type="InParanoid" id="A0A1Y2DQZ0"/>
<dbReference type="AlphaFoldDB" id="A0A1Y2DQZ0"/>
<protein>
    <submittedName>
        <fullName evidence="3">Alpha/Beta hydrolase protein</fullName>
    </submittedName>
</protein>
<dbReference type="GO" id="GO:0016787">
    <property type="term" value="F:hydrolase activity"/>
    <property type="evidence" value="ECO:0007669"/>
    <property type="project" value="UniProtKB-KW"/>
</dbReference>
<dbReference type="Proteomes" id="UP000193467">
    <property type="component" value="Unassembled WGS sequence"/>
</dbReference>
<dbReference type="PANTHER" id="PTHR48081:SF33">
    <property type="entry name" value="KYNURENINE FORMAMIDASE"/>
    <property type="match status" value="1"/>
</dbReference>